<evidence type="ECO:0008006" key="15">
    <source>
        <dbReference type="Google" id="ProtNLM"/>
    </source>
</evidence>
<dbReference type="Proteomes" id="UP000644507">
    <property type="component" value="Unassembled WGS sequence"/>
</dbReference>
<dbReference type="InterPro" id="IPR013822">
    <property type="entry name" value="Signal_recog_particl_SRP54_hlx"/>
</dbReference>
<dbReference type="FunFam" id="3.40.50.300:FF:000053">
    <property type="entry name" value="Signal recognition particle receptor FtsY"/>
    <property type="match status" value="1"/>
</dbReference>
<proteinExistence type="inferred from homology"/>
<comment type="caution">
    <text evidence="13">The sequence shown here is derived from an EMBL/GenBank/DDBJ whole genome shotgun (WGS) entry which is preliminary data.</text>
</comment>
<sequence>MPHPFLSMAGFFKNLFNKVTNKAEIDWDELEADLIAADLGPRLTVTIVDELRALGREITADDVVQTTRAHISKVFPEDQPFPPALQESGKPTVILVVGVNGTGKTTSTAKLGHLLNVYGHTVRVAAADTFRAAAVEQLQAWAARLDLPITTGNHQADPASVCYKAHEQAIAEGAEYLICDTAGRLHTRHNLMEELGKIRRTLSKQDETAPHKTILVVDASTGSNALAQAKEFNKAVKLDGLIVTKLDGSGKGGIAVSIQQELGIAPLFIGTGEEPNKFQPFQRESFVSEIL</sequence>
<evidence type="ECO:0000313" key="13">
    <source>
        <dbReference type="EMBL" id="GHC41592.1"/>
    </source>
</evidence>
<keyword evidence="7" id="KW-0342">GTP-binding</keyword>
<dbReference type="GO" id="GO:0005047">
    <property type="term" value="F:signal recognition particle binding"/>
    <property type="evidence" value="ECO:0007669"/>
    <property type="project" value="TreeGrafter"/>
</dbReference>
<dbReference type="GO" id="GO:0005737">
    <property type="term" value="C:cytoplasm"/>
    <property type="evidence" value="ECO:0007669"/>
    <property type="project" value="UniProtKB-ARBA"/>
</dbReference>
<evidence type="ECO:0000256" key="6">
    <source>
        <dbReference type="ARBA" id="ARBA00022801"/>
    </source>
</evidence>
<dbReference type="PANTHER" id="PTHR43134">
    <property type="entry name" value="SIGNAL RECOGNITION PARTICLE RECEPTOR SUBUNIT ALPHA"/>
    <property type="match status" value="1"/>
</dbReference>
<dbReference type="InterPro" id="IPR000897">
    <property type="entry name" value="SRP54_GTPase_dom"/>
</dbReference>
<accession>A0A918WDN5</accession>
<dbReference type="GO" id="GO:0003924">
    <property type="term" value="F:GTPase activity"/>
    <property type="evidence" value="ECO:0007669"/>
    <property type="project" value="TreeGrafter"/>
</dbReference>
<organism evidence="13 14">
    <name type="scientific">Roseibacillus persicicus</name>
    <dbReference type="NCBI Taxonomy" id="454148"/>
    <lineage>
        <taxon>Bacteria</taxon>
        <taxon>Pseudomonadati</taxon>
        <taxon>Verrucomicrobiota</taxon>
        <taxon>Verrucomicrobiia</taxon>
        <taxon>Verrucomicrobiales</taxon>
        <taxon>Verrucomicrobiaceae</taxon>
        <taxon>Roseibacillus</taxon>
    </lineage>
</organism>
<dbReference type="Gene3D" id="1.20.120.140">
    <property type="entry name" value="Signal recognition particle SRP54, nucleotide-binding domain"/>
    <property type="match status" value="1"/>
</dbReference>
<keyword evidence="6" id="KW-0378">Hydrolase</keyword>
<dbReference type="Pfam" id="PF00448">
    <property type="entry name" value="SRP54"/>
    <property type="match status" value="1"/>
</dbReference>
<dbReference type="GO" id="GO:0005525">
    <property type="term" value="F:GTP binding"/>
    <property type="evidence" value="ECO:0007669"/>
    <property type="project" value="UniProtKB-KW"/>
</dbReference>
<dbReference type="GO" id="GO:0006614">
    <property type="term" value="P:SRP-dependent cotranslational protein targeting to membrane"/>
    <property type="evidence" value="ECO:0007669"/>
    <property type="project" value="InterPro"/>
</dbReference>
<reference evidence="13" key="2">
    <citation type="submission" date="2020-09" db="EMBL/GenBank/DDBJ databases">
        <authorList>
            <person name="Sun Q."/>
            <person name="Kim S."/>
        </authorList>
    </citation>
    <scope>NUCLEOTIDE SEQUENCE</scope>
    <source>
        <strain evidence="13">KCTC 12988</strain>
    </source>
</reference>
<keyword evidence="4" id="KW-0963">Cytoplasm</keyword>
<dbReference type="NCBIfam" id="TIGR00064">
    <property type="entry name" value="ftsY"/>
    <property type="match status" value="1"/>
</dbReference>
<keyword evidence="8" id="KW-0472">Membrane</keyword>
<name>A0A918WDN5_9BACT</name>
<evidence type="ECO:0000256" key="2">
    <source>
        <dbReference type="ARBA" id="ARBA00008531"/>
    </source>
</evidence>
<evidence type="ECO:0000256" key="10">
    <source>
        <dbReference type="ARBA" id="ARBA00048027"/>
    </source>
</evidence>
<evidence type="ECO:0000259" key="11">
    <source>
        <dbReference type="SMART" id="SM00382"/>
    </source>
</evidence>
<evidence type="ECO:0000256" key="4">
    <source>
        <dbReference type="ARBA" id="ARBA00022490"/>
    </source>
</evidence>
<feature type="domain" description="AAA+ ATPase" evidence="11">
    <location>
        <begin position="90"/>
        <end position="237"/>
    </location>
</feature>
<dbReference type="InterPro" id="IPR042101">
    <property type="entry name" value="SRP54_N_sf"/>
</dbReference>
<comment type="similarity">
    <text evidence="2">Belongs to the GTP-binding SRP family.</text>
</comment>
<evidence type="ECO:0000313" key="14">
    <source>
        <dbReference type="Proteomes" id="UP000644507"/>
    </source>
</evidence>
<gene>
    <name evidence="13" type="ORF">GCM10007100_03000</name>
</gene>
<evidence type="ECO:0000256" key="8">
    <source>
        <dbReference type="ARBA" id="ARBA00023136"/>
    </source>
</evidence>
<dbReference type="SUPFAM" id="SSF47364">
    <property type="entry name" value="Domain of the SRP/SRP receptor G-proteins"/>
    <property type="match status" value="1"/>
</dbReference>
<keyword evidence="14" id="KW-1185">Reference proteome</keyword>
<dbReference type="GO" id="GO:0005886">
    <property type="term" value="C:plasma membrane"/>
    <property type="evidence" value="ECO:0007669"/>
    <property type="project" value="UniProtKB-SubCell"/>
</dbReference>
<keyword evidence="5" id="KW-0547">Nucleotide-binding</keyword>
<dbReference type="SUPFAM" id="SSF52540">
    <property type="entry name" value="P-loop containing nucleoside triphosphate hydrolases"/>
    <property type="match status" value="1"/>
</dbReference>
<dbReference type="RefSeq" id="WP_377047435.1">
    <property type="nucleotide sequence ID" value="NZ_JBHLZH010000002.1"/>
</dbReference>
<dbReference type="SMART" id="SM00382">
    <property type="entry name" value="AAA"/>
    <property type="match status" value="1"/>
</dbReference>
<keyword evidence="3" id="KW-1003">Cell membrane</keyword>
<comment type="catalytic activity">
    <reaction evidence="10">
        <text>GTP + H2O = GDP + phosphate + H(+)</text>
        <dbReference type="Rhea" id="RHEA:19669"/>
        <dbReference type="ChEBI" id="CHEBI:15377"/>
        <dbReference type="ChEBI" id="CHEBI:15378"/>
        <dbReference type="ChEBI" id="CHEBI:37565"/>
        <dbReference type="ChEBI" id="CHEBI:43474"/>
        <dbReference type="ChEBI" id="CHEBI:58189"/>
        <dbReference type="EC" id="3.6.5.4"/>
    </reaction>
</comment>
<reference evidence="13" key="1">
    <citation type="journal article" date="2014" name="Int. J. Syst. Evol. Microbiol.">
        <title>Complete genome sequence of Corynebacterium casei LMG S-19264T (=DSM 44701T), isolated from a smear-ripened cheese.</title>
        <authorList>
            <consortium name="US DOE Joint Genome Institute (JGI-PGF)"/>
            <person name="Walter F."/>
            <person name="Albersmeier A."/>
            <person name="Kalinowski J."/>
            <person name="Ruckert C."/>
        </authorList>
    </citation>
    <scope>NUCLEOTIDE SEQUENCE</scope>
    <source>
        <strain evidence="13">KCTC 12988</strain>
    </source>
</reference>
<dbReference type="Gene3D" id="3.40.50.300">
    <property type="entry name" value="P-loop containing nucleotide triphosphate hydrolases"/>
    <property type="match status" value="1"/>
</dbReference>
<feature type="domain" description="SRP54-type proteins GTP-binding" evidence="12">
    <location>
        <begin position="91"/>
        <end position="291"/>
    </location>
</feature>
<evidence type="ECO:0000256" key="1">
    <source>
        <dbReference type="ARBA" id="ARBA00004413"/>
    </source>
</evidence>
<dbReference type="EMBL" id="BMXI01000001">
    <property type="protein sequence ID" value="GHC41592.1"/>
    <property type="molecule type" value="Genomic_DNA"/>
</dbReference>
<dbReference type="AlphaFoldDB" id="A0A918WDN5"/>
<evidence type="ECO:0000256" key="7">
    <source>
        <dbReference type="ARBA" id="ARBA00023134"/>
    </source>
</evidence>
<evidence type="ECO:0000256" key="9">
    <source>
        <dbReference type="ARBA" id="ARBA00023170"/>
    </source>
</evidence>
<dbReference type="InterPro" id="IPR027417">
    <property type="entry name" value="P-loop_NTPase"/>
</dbReference>
<dbReference type="PANTHER" id="PTHR43134:SF1">
    <property type="entry name" value="SIGNAL RECOGNITION PARTICLE RECEPTOR SUBUNIT ALPHA"/>
    <property type="match status" value="1"/>
</dbReference>
<evidence type="ECO:0000256" key="5">
    <source>
        <dbReference type="ARBA" id="ARBA00022741"/>
    </source>
</evidence>
<dbReference type="InterPro" id="IPR036225">
    <property type="entry name" value="SRP/SRP_N"/>
</dbReference>
<evidence type="ECO:0000259" key="12">
    <source>
        <dbReference type="SMART" id="SM00962"/>
    </source>
</evidence>
<dbReference type="SMART" id="SM00962">
    <property type="entry name" value="SRP54"/>
    <property type="match status" value="1"/>
</dbReference>
<keyword evidence="9" id="KW-0675">Receptor</keyword>
<evidence type="ECO:0000256" key="3">
    <source>
        <dbReference type="ARBA" id="ARBA00022475"/>
    </source>
</evidence>
<dbReference type="InterPro" id="IPR003593">
    <property type="entry name" value="AAA+_ATPase"/>
</dbReference>
<dbReference type="Pfam" id="PF02881">
    <property type="entry name" value="SRP54_N"/>
    <property type="match status" value="1"/>
</dbReference>
<comment type="subcellular location">
    <subcellularLocation>
        <location evidence="1">Cell membrane</location>
        <topology evidence="1">Peripheral membrane protein</topology>
        <orientation evidence="1">Cytoplasmic side</orientation>
    </subcellularLocation>
</comment>
<dbReference type="InterPro" id="IPR004390">
    <property type="entry name" value="SR_rcpt_FtsY"/>
</dbReference>
<protein>
    <recommendedName>
        <fullName evidence="15">Signal recognition particle receptor FtsY</fullName>
    </recommendedName>
</protein>